<evidence type="ECO:0000313" key="1">
    <source>
        <dbReference type="EMBL" id="MBX61018.1"/>
    </source>
</evidence>
<dbReference type="AlphaFoldDB" id="A0A2P2Q1Y7"/>
<organism evidence="1">
    <name type="scientific">Rhizophora mucronata</name>
    <name type="common">Asiatic mangrove</name>
    <dbReference type="NCBI Taxonomy" id="61149"/>
    <lineage>
        <taxon>Eukaryota</taxon>
        <taxon>Viridiplantae</taxon>
        <taxon>Streptophyta</taxon>
        <taxon>Embryophyta</taxon>
        <taxon>Tracheophyta</taxon>
        <taxon>Spermatophyta</taxon>
        <taxon>Magnoliopsida</taxon>
        <taxon>eudicotyledons</taxon>
        <taxon>Gunneridae</taxon>
        <taxon>Pentapetalae</taxon>
        <taxon>rosids</taxon>
        <taxon>fabids</taxon>
        <taxon>Malpighiales</taxon>
        <taxon>Rhizophoraceae</taxon>
        <taxon>Rhizophora</taxon>
    </lineage>
</organism>
<accession>A0A2P2Q1Y7</accession>
<dbReference type="EMBL" id="GGEC01080534">
    <property type="protein sequence ID" value="MBX61018.1"/>
    <property type="molecule type" value="Transcribed_RNA"/>
</dbReference>
<name>A0A2P2Q1Y7_RHIMU</name>
<sequence>MHYHVRVKLSFRDPRRCSRSRQIKWQTSNIFITN</sequence>
<protein>
    <submittedName>
        <fullName evidence="1">Uncharacterized protein</fullName>
    </submittedName>
</protein>
<reference evidence="1" key="1">
    <citation type="submission" date="2018-02" db="EMBL/GenBank/DDBJ databases">
        <title>Rhizophora mucronata_Transcriptome.</title>
        <authorList>
            <person name="Meera S.P."/>
            <person name="Sreeshan A."/>
            <person name="Augustine A."/>
        </authorList>
    </citation>
    <scope>NUCLEOTIDE SEQUENCE</scope>
    <source>
        <tissue evidence="1">Leaf</tissue>
    </source>
</reference>
<proteinExistence type="predicted"/>